<dbReference type="KEGG" id="dfa:DFA_08870"/>
<evidence type="ECO:0000256" key="3">
    <source>
        <dbReference type="ARBA" id="ARBA00043975"/>
    </source>
</evidence>
<dbReference type="InterPro" id="IPR027417">
    <property type="entry name" value="P-loop_NTPase"/>
</dbReference>
<comment type="subcellular location">
    <subcellularLocation>
        <location evidence="1">Nucleus</location>
    </subcellularLocation>
</comment>
<evidence type="ECO:0000256" key="4">
    <source>
        <dbReference type="SAM" id="MobiDB-lite"/>
    </source>
</evidence>
<dbReference type="OMA" id="DARSCIN"/>
<gene>
    <name evidence="6" type="ORF">DFA_08870</name>
</gene>
<keyword evidence="2" id="KW-0539">Nucleus</keyword>
<dbReference type="PANTHER" id="PTHR46765">
    <property type="entry name" value="P-LOOP CONTAINING NUCLEOSIDE TRIPHOSPHATE HYDROLASES SUPERFAMILY PROTEIN"/>
    <property type="match status" value="1"/>
</dbReference>
<comment type="similarity">
    <text evidence="3">Belongs to the activator 1 small subunits family. CTF18 subfamily.</text>
</comment>
<evidence type="ECO:0000259" key="5">
    <source>
        <dbReference type="SMART" id="SM00382"/>
    </source>
</evidence>
<dbReference type="InterPro" id="IPR053016">
    <property type="entry name" value="CTF18-RFC_complex"/>
</dbReference>
<dbReference type="OrthoDB" id="2195431at2759"/>
<feature type="compositionally biased region" description="Acidic residues" evidence="4">
    <location>
        <begin position="361"/>
        <end position="373"/>
    </location>
</feature>
<dbReference type="GO" id="GO:0016887">
    <property type="term" value="F:ATP hydrolysis activity"/>
    <property type="evidence" value="ECO:0007669"/>
    <property type="project" value="InterPro"/>
</dbReference>
<dbReference type="RefSeq" id="XP_004356353.1">
    <property type="nucleotide sequence ID" value="XM_004356300.1"/>
</dbReference>
<feature type="domain" description="AAA+ ATPase" evidence="5">
    <location>
        <begin position="253"/>
        <end position="426"/>
    </location>
</feature>
<feature type="region of interest" description="Disordered" evidence="4">
    <location>
        <begin position="346"/>
        <end position="392"/>
    </location>
</feature>
<dbReference type="Pfam" id="PF00004">
    <property type="entry name" value="AAA"/>
    <property type="match status" value="1"/>
</dbReference>
<dbReference type="Proteomes" id="UP000007797">
    <property type="component" value="Unassembled WGS sequence"/>
</dbReference>
<feature type="compositionally biased region" description="Basic and acidic residues" evidence="4">
    <location>
        <begin position="30"/>
        <end position="53"/>
    </location>
</feature>
<dbReference type="STRING" id="1054147.F4Q4S3"/>
<name>F4Q4S3_CACFS</name>
<dbReference type="EMBL" id="GL883021">
    <property type="protein sequence ID" value="EGG17869.1"/>
    <property type="molecule type" value="Genomic_DNA"/>
</dbReference>
<protein>
    <submittedName>
        <fullName evidence="6">AAA ATPase domain-containing protein</fullName>
    </submittedName>
</protein>
<dbReference type="SMART" id="SM00382">
    <property type="entry name" value="AAA"/>
    <property type="match status" value="1"/>
</dbReference>
<dbReference type="CDD" id="cd00009">
    <property type="entry name" value="AAA"/>
    <property type="match status" value="1"/>
</dbReference>
<dbReference type="Gene3D" id="3.40.50.300">
    <property type="entry name" value="P-loop containing nucleotide triphosphate hydrolases"/>
    <property type="match status" value="1"/>
</dbReference>
<evidence type="ECO:0000313" key="7">
    <source>
        <dbReference type="Proteomes" id="UP000007797"/>
    </source>
</evidence>
<feature type="compositionally biased region" description="Acidic residues" evidence="4">
    <location>
        <begin position="10"/>
        <end position="28"/>
    </location>
</feature>
<evidence type="ECO:0000313" key="6">
    <source>
        <dbReference type="EMBL" id="EGG17869.1"/>
    </source>
</evidence>
<dbReference type="GO" id="GO:0005634">
    <property type="term" value="C:nucleus"/>
    <property type="evidence" value="ECO:0007669"/>
    <property type="project" value="UniProtKB-SubCell"/>
</dbReference>
<dbReference type="InterPro" id="IPR003959">
    <property type="entry name" value="ATPase_AAA_core"/>
</dbReference>
<organism evidence="6 7">
    <name type="scientific">Cavenderia fasciculata</name>
    <name type="common">Slime mold</name>
    <name type="synonym">Dictyostelium fasciculatum</name>
    <dbReference type="NCBI Taxonomy" id="261658"/>
    <lineage>
        <taxon>Eukaryota</taxon>
        <taxon>Amoebozoa</taxon>
        <taxon>Evosea</taxon>
        <taxon>Eumycetozoa</taxon>
        <taxon>Dictyostelia</taxon>
        <taxon>Acytosteliales</taxon>
        <taxon>Cavenderiaceae</taxon>
        <taxon>Cavenderia</taxon>
    </lineage>
</organism>
<proteinExistence type="inferred from homology"/>
<evidence type="ECO:0000256" key="2">
    <source>
        <dbReference type="ARBA" id="ARBA00023242"/>
    </source>
</evidence>
<dbReference type="PANTHER" id="PTHR46765:SF1">
    <property type="entry name" value="P-LOOP CONTAINING NUCLEOSIDE TRIPHOSPHATE HYDROLASES SUPERFAMILY PROTEIN"/>
    <property type="match status" value="1"/>
</dbReference>
<sequence>MLGVKRLVRDDDDDDDGHSDDGHDDQDQDVQQKQKQQEKNVLHIEKKQKKTDDTTTASTTTSKKVPNGVATETFLKQNNIATVTLKKKTGENISIILDLKDEDETDQHHHLKSLKIGSLLKKPLAELEEELLEKAFKPVKKPTNITRYVSNEQARLWVDKYAPASFHDLISDDKMNKDILFWLKQWDQLVFRRKVPDKSKTGNNNTYGFNNNGNNNPHFIQKNNYTNNYSNNNSSFGNVVVQQPLDDGSNGPAQKVILLTGGPGIGKTTLAKILAKQAGYDIQEINASDDRSGEEFDSLFWGALDTQSVFGSKKPKCLIIDEIDGISGRENGPIEMILKLISNDKRSRKSPSTFKGKENDDNISDNSDDEVEEEKNINTKSTTTTTKKQQKKHYPKINRPIICICNDQFAKSLRKLRQEVLIFNFAKPKQSKLLARLKEICELENLKTDDQTLLMLIEKTNYDIRSCLNHLHLFKTTSQVNILQDKGTIIGQKDIEKGFLDTIKNLFTTGKNLKSASNNKKIQIDQEYFRELDDELQSSTQLDKIIGALYENFPSNMKNDFNIDKSIECLEWLSYSDIIYDEKYQSVAPLAVHSLCNTVAPKVAYPQADYQCFLKKEKTLHTIDSFIGTDANKFSSVTKTNFVKDFVSPFIDIISIPIRLVNPQLYNLKEKAVLNNLIQIMKYFNITYKHDTTTDTLQLNPPIDIITQYYNGKDLIKNNDRIYLSRNQKQIVQTAFAQFKLTVTKKQEEKRKEQEKKKIDEFKVPIALPKIDMFAPNEKSKQEEKTIVNVIRYKYQDGFTTAVKKVTLMKDFI</sequence>
<dbReference type="InterPro" id="IPR003593">
    <property type="entry name" value="AAA+_ATPase"/>
</dbReference>
<dbReference type="GO" id="GO:0005524">
    <property type="term" value="F:ATP binding"/>
    <property type="evidence" value="ECO:0007669"/>
    <property type="project" value="InterPro"/>
</dbReference>
<dbReference type="Gene3D" id="1.10.8.60">
    <property type="match status" value="1"/>
</dbReference>
<dbReference type="GeneID" id="14869885"/>
<feature type="compositionally biased region" description="Low complexity" evidence="4">
    <location>
        <begin position="54"/>
        <end position="64"/>
    </location>
</feature>
<dbReference type="AlphaFoldDB" id="F4Q4S3"/>
<dbReference type="SUPFAM" id="SSF52540">
    <property type="entry name" value="P-loop containing nucleoside triphosphate hydrolases"/>
    <property type="match status" value="1"/>
</dbReference>
<feature type="region of interest" description="Disordered" evidence="4">
    <location>
        <begin position="1"/>
        <end position="64"/>
    </location>
</feature>
<evidence type="ECO:0000256" key="1">
    <source>
        <dbReference type="ARBA" id="ARBA00004123"/>
    </source>
</evidence>
<accession>F4Q4S3</accession>
<keyword evidence="7" id="KW-1185">Reference proteome</keyword>
<reference evidence="7" key="1">
    <citation type="journal article" date="2011" name="Genome Res.">
        <title>Phylogeny-wide analysis of social amoeba genomes highlights ancient origins for complex intercellular communication.</title>
        <authorList>
            <person name="Heidel A.J."/>
            <person name="Lawal H.M."/>
            <person name="Felder M."/>
            <person name="Schilde C."/>
            <person name="Helps N.R."/>
            <person name="Tunggal B."/>
            <person name="Rivero F."/>
            <person name="John U."/>
            <person name="Schleicher M."/>
            <person name="Eichinger L."/>
            <person name="Platzer M."/>
            <person name="Noegel A.A."/>
            <person name="Schaap P."/>
            <person name="Gloeckner G."/>
        </authorList>
    </citation>
    <scope>NUCLEOTIDE SEQUENCE [LARGE SCALE GENOMIC DNA]</scope>
    <source>
        <strain evidence="7">SH3</strain>
    </source>
</reference>
<dbReference type="Pfam" id="PF25361">
    <property type="entry name" value="AAA_lid_RFC1"/>
    <property type="match status" value="1"/>
</dbReference>